<feature type="domain" description="3-dehydroquinate synthase N-terminal" evidence="12">
    <location>
        <begin position="62"/>
        <end position="174"/>
    </location>
</feature>
<dbReference type="EMBL" id="VORO01000005">
    <property type="protein sequence ID" value="TXD89773.1"/>
    <property type="molecule type" value="Genomic_DNA"/>
</dbReference>
<dbReference type="Proteomes" id="UP000321578">
    <property type="component" value="Unassembled WGS sequence"/>
</dbReference>
<dbReference type="InterPro" id="IPR016037">
    <property type="entry name" value="DHQ_synth_AroB"/>
</dbReference>
<dbReference type="InterPro" id="IPR050071">
    <property type="entry name" value="Dehydroquinate_synthase"/>
</dbReference>
<evidence type="ECO:0000259" key="12">
    <source>
        <dbReference type="Pfam" id="PF01761"/>
    </source>
</evidence>
<keyword evidence="9 14" id="KW-0456">Lyase</keyword>
<keyword evidence="8" id="KW-0520">NAD</keyword>
<dbReference type="GO" id="GO:0009423">
    <property type="term" value="P:chorismate biosynthetic process"/>
    <property type="evidence" value="ECO:0007669"/>
    <property type="project" value="UniProtKB-UniRule"/>
</dbReference>
<comment type="cofactor">
    <cofactor evidence="2">
        <name>Co(2+)</name>
        <dbReference type="ChEBI" id="CHEBI:48828"/>
    </cofactor>
</comment>
<dbReference type="PANTHER" id="PTHR43622">
    <property type="entry name" value="3-DEHYDROQUINATE SYNTHASE"/>
    <property type="match status" value="1"/>
</dbReference>
<evidence type="ECO:0000256" key="9">
    <source>
        <dbReference type="ARBA" id="ARBA00023239"/>
    </source>
</evidence>
<evidence type="ECO:0000256" key="11">
    <source>
        <dbReference type="NCBIfam" id="TIGR01357"/>
    </source>
</evidence>
<comment type="cofactor">
    <cofactor evidence="3">
        <name>Zn(2+)</name>
        <dbReference type="ChEBI" id="CHEBI:29105"/>
    </cofactor>
</comment>
<evidence type="ECO:0000256" key="4">
    <source>
        <dbReference type="ARBA" id="ARBA00003485"/>
    </source>
</evidence>
<dbReference type="GO" id="GO:0009073">
    <property type="term" value="P:aromatic amino acid family biosynthetic process"/>
    <property type="evidence" value="ECO:0007669"/>
    <property type="project" value="InterPro"/>
</dbReference>
<dbReference type="InterPro" id="IPR030960">
    <property type="entry name" value="DHQS/DOIS_N"/>
</dbReference>
<evidence type="ECO:0000313" key="15">
    <source>
        <dbReference type="Proteomes" id="UP000321578"/>
    </source>
</evidence>
<dbReference type="Gene3D" id="1.20.1090.10">
    <property type="entry name" value="Dehydroquinate synthase-like - alpha domain"/>
    <property type="match status" value="1"/>
</dbReference>
<dbReference type="InterPro" id="IPR056179">
    <property type="entry name" value="DHQS_C"/>
</dbReference>
<evidence type="ECO:0000256" key="10">
    <source>
        <dbReference type="ARBA" id="ARBA00023285"/>
    </source>
</evidence>
<evidence type="ECO:0000256" key="7">
    <source>
        <dbReference type="ARBA" id="ARBA00022833"/>
    </source>
</evidence>
<dbReference type="PANTHER" id="PTHR43622:SF1">
    <property type="entry name" value="3-DEHYDROQUINATE SYNTHASE"/>
    <property type="match status" value="1"/>
</dbReference>
<name>A0A5C6ZIR6_9FLAO</name>
<evidence type="ECO:0000256" key="5">
    <source>
        <dbReference type="ARBA" id="ARBA00022723"/>
    </source>
</evidence>
<sequence>MNSIETKDYTVHFNSVAYEAISSYLKQNNFSKIFVLVDQNTHEHCLSHFLSHLETDLEIEIIEIEAGEAHKTIDTCVGVWESLSSLGADRKSILLNLGGGVVTDLGGFVACTFKRGIKYINIPTSLLAMVDASVGGKTGVDLGSIKNQVGVISSGDLVLIDTSFLDTLPQNQLKSGLAEMLKHGLIADRSYFESLTNLSQLTLNDLDQLIYDSVLIKNDIVTKDPLEHGIRKHLNFGHTLGHAIESYFLEHLEKKALLHGEAIVIGMILETFISGKLLGFPENDLDYITRSFNKIYPPVSIDVTDYGKIIDLLKFDKKNEHGNINFVLLEAIGKPKIDCLVDNELILESFEFYKNSSRLKA</sequence>
<protein>
    <recommendedName>
        <fullName evidence="11">3-dehydroquinate synthase</fullName>
        <ecNumber evidence="11">4.2.3.4</ecNumber>
    </recommendedName>
</protein>
<dbReference type="InterPro" id="IPR030963">
    <property type="entry name" value="DHQ_synth_fam"/>
</dbReference>
<keyword evidence="10" id="KW-0170">Cobalt</keyword>
<evidence type="ECO:0000313" key="14">
    <source>
        <dbReference type="EMBL" id="TXD89773.1"/>
    </source>
</evidence>
<gene>
    <name evidence="14" type="primary">aroB</name>
    <name evidence="14" type="ORF">ESY86_06085</name>
</gene>
<keyword evidence="6" id="KW-0547">Nucleotide-binding</keyword>
<reference evidence="14 15" key="1">
    <citation type="submission" date="2019-08" db="EMBL/GenBank/DDBJ databases">
        <title>Genomes of Subsaximicrobium wynnwilliamsii strains.</title>
        <authorList>
            <person name="Bowman J.P."/>
        </authorList>
    </citation>
    <scope>NUCLEOTIDE SEQUENCE [LARGE SCALE GENOMIC DNA]</scope>
    <source>
        <strain evidence="14 15">2-80-2</strain>
    </source>
</reference>
<dbReference type="RefSeq" id="WP_147085717.1">
    <property type="nucleotide sequence ID" value="NZ_VORM01000005.1"/>
</dbReference>
<evidence type="ECO:0000256" key="6">
    <source>
        <dbReference type="ARBA" id="ARBA00022741"/>
    </source>
</evidence>
<proteinExistence type="predicted"/>
<evidence type="ECO:0000256" key="8">
    <source>
        <dbReference type="ARBA" id="ARBA00023027"/>
    </source>
</evidence>
<evidence type="ECO:0000259" key="13">
    <source>
        <dbReference type="Pfam" id="PF24621"/>
    </source>
</evidence>
<dbReference type="GO" id="GO:0046872">
    <property type="term" value="F:metal ion binding"/>
    <property type="evidence" value="ECO:0007669"/>
    <property type="project" value="UniProtKB-KW"/>
</dbReference>
<dbReference type="Pfam" id="PF01761">
    <property type="entry name" value="DHQ_synthase"/>
    <property type="match status" value="1"/>
</dbReference>
<dbReference type="Gene3D" id="3.40.50.1970">
    <property type="match status" value="1"/>
</dbReference>
<dbReference type="NCBIfam" id="TIGR01357">
    <property type="entry name" value="aroB"/>
    <property type="match status" value="1"/>
</dbReference>
<organism evidence="14 15">
    <name type="scientific">Subsaximicrobium wynnwilliamsii</name>
    <dbReference type="NCBI Taxonomy" id="291179"/>
    <lineage>
        <taxon>Bacteria</taxon>
        <taxon>Pseudomonadati</taxon>
        <taxon>Bacteroidota</taxon>
        <taxon>Flavobacteriia</taxon>
        <taxon>Flavobacteriales</taxon>
        <taxon>Flavobacteriaceae</taxon>
        <taxon>Subsaximicrobium</taxon>
    </lineage>
</organism>
<keyword evidence="7" id="KW-0862">Zinc</keyword>
<comment type="cofactor">
    <cofactor evidence="1">
        <name>NAD(+)</name>
        <dbReference type="ChEBI" id="CHEBI:57540"/>
    </cofactor>
</comment>
<evidence type="ECO:0000256" key="3">
    <source>
        <dbReference type="ARBA" id="ARBA00001947"/>
    </source>
</evidence>
<dbReference type="SUPFAM" id="SSF56796">
    <property type="entry name" value="Dehydroquinate synthase-like"/>
    <property type="match status" value="1"/>
</dbReference>
<dbReference type="OrthoDB" id="9806583at2"/>
<keyword evidence="5" id="KW-0479">Metal-binding</keyword>
<dbReference type="CDD" id="cd08195">
    <property type="entry name" value="DHQS"/>
    <property type="match status" value="1"/>
</dbReference>
<keyword evidence="15" id="KW-1185">Reference proteome</keyword>
<comment type="function">
    <text evidence="4">Catalyzes the conversion of 3-deoxy-D-arabino-heptulosonate 7-phosphate (DAHP) to dehydroquinate (DHQ).</text>
</comment>
<dbReference type="EC" id="4.2.3.4" evidence="11"/>
<dbReference type="Pfam" id="PF24621">
    <property type="entry name" value="DHQS_C"/>
    <property type="match status" value="1"/>
</dbReference>
<dbReference type="AlphaFoldDB" id="A0A5C6ZIR6"/>
<feature type="domain" description="3-dehydroquinate synthase C-terminal" evidence="13">
    <location>
        <begin position="176"/>
        <end position="319"/>
    </location>
</feature>
<evidence type="ECO:0000256" key="1">
    <source>
        <dbReference type="ARBA" id="ARBA00001911"/>
    </source>
</evidence>
<evidence type="ECO:0000256" key="2">
    <source>
        <dbReference type="ARBA" id="ARBA00001941"/>
    </source>
</evidence>
<dbReference type="GO" id="GO:0003856">
    <property type="term" value="F:3-dehydroquinate synthase activity"/>
    <property type="evidence" value="ECO:0007669"/>
    <property type="project" value="UniProtKB-UniRule"/>
</dbReference>
<dbReference type="GO" id="GO:0005737">
    <property type="term" value="C:cytoplasm"/>
    <property type="evidence" value="ECO:0007669"/>
    <property type="project" value="InterPro"/>
</dbReference>
<dbReference type="FunFam" id="3.40.50.1970:FF:000007">
    <property type="entry name" value="Pentafunctional AROM polypeptide"/>
    <property type="match status" value="1"/>
</dbReference>
<comment type="caution">
    <text evidence="14">The sequence shown here is derived from an EMBL/GenBank/DDBJ whole genome shotgun (WGS) entry which is preliminary data.</text>
</comment>
<dbReference type="PIRSF" id="PIRSF001455">
    <property type="entry name" value="DHQ_synth"/>
    <property type="match status" value="1"/>
</dbReference>
<accession>A0A5C6ZIR6</accession>
<dbReference type="GO" id="GO:0000166">
    <property type="term" value="F:nucleotide binding"/>
    <property type="evidence" value="ECO:0007669"/>
    <property type="project" value="UniProtKB-KW"/>
</dbReference>